<dbReference type="AlphaFoldDB" id="Q6HFT5"/>
<dbReference type="Pfam" id="PF02698">
    <property type="entry name" value="DUF218"/>
    <property type="match status" value="1"/>
</dbReference>
<accession>Q6HFT5</accession>
<proteinExistence type="predicted"/>
<dbReference type="InterPro" id="IPR051599">
    <property type="entry name" value="Cell_Envelope_Assoc"/>
</dbReference>
<organism evidence="2 3">
    <name type="scientific">Bacillus thuringiensis subsp. konkukian (strain 97-27)</name>
    <dbReference type="NCBI Taxonomy" id="281309"/>
    <lineage>
        <taxon>Bacteria</taxon>
        <taxon>Bacillati</taxon>
        <taxon>Bacillota</taxon>
        <taxon>Bacilli</taxon>
        <taxon>Bacillales</taxon>
        <taxon>Bacillaceae</taxon>
        <taxon>Bacillus</taxon>
        <taxon>Bacillus cereus group</taxon>
    </lineage>
</organism>
<dbReference type="InterPro" id="IPR014729">
    <property type="entry name" value="Rossmann-like_a/b/a_fold"/>
</dbReference>
<dbReference type="KEGG" id="btk:BT9727_3269"/>
<dbReference type="InterPro" id="IPR003848">
    <property type="entry name" value="DUF218"/>
</dbReference>
<dbReference type="Gene3D" id="3.40.50.620">
    <property type="entry name" value="HUPs"/>
    <property type="match status" value="1"/>
</dbReference>
<dbReference type="PANTHER" id="PTHR30336:SF4">
    <property type="entry name" value="ENVELOPE BIOGENESIS FACTOR ELYC"/>
    <property type="match status" value="1"/>
</dbReference>
<reference evidence="2 3" key="1">
    <citation type="journal article" date="2006" name="J. Bacteriol.">
        <title>Pathogenomic sequence analysis of Bacillus cereus and Bacillus thuringiensis isolates closely related to Bacillus anthracis.</title>
        <authorList>
            <person name="Han C.S."/>
            <person name="Xie G."/>
            <person name="Challacombe J.F."/>
            <person name="Altherr M.R."/>
            <person name="Bhotika S.S."/>
            <person name="Brown N."/>
            <person name="Bruce D."/>
            <person name="Campbell C.S."/>
            <person name="Campbell M.L."/>
            <person name="Chen J."/>
            <person name="Chertkov O."/>
            <person name="Cleland C."/>
            <person name="Dimitrijevic M."/>
            <person name="Doggett N.A."/>
            <person name="Fawcett J.J."/>
            <person name="Glavina T."/>
            <person name="Goodwin L.A."/>
            <person name="Green L.D."/>
            <person name="Hill K.K."/>
            <person name="Hitchcock P."/>
            <person name="Jackson P.J."/>
            <person name="Keim P."/>
            <person name="Kewalramani A.R."/>
            <person name="Longmire J."/>
            <person name="Lucas S."/>
            <person name="Malfatti S."/>
            <person name="McMurry K."/>
            <person name="Meincke L.J."/>
            <person name="Misra M."/>
            <person name="Moseman B.L."/>
            <person name="Mundt M."/>
            <person name="Munk A.C."/>
            <person name="Okinaka R.T."/>
            <person name="Parson-Quintana B."/>
            <person name="Reilly L.P."/>
            <person name="Richardson P."/>
            <person name="Robinson D.L."/>
            <person name="Rubin E."/>
            <person name="Saunders E."/>
            <person name="Tapia R."/>
            <person name="Tesmer J.G."/>
            <person name="Thayer N."/>
            <person name="Thompson L.S."/>
            <person name="Tice H."/>
            <person name="Ticknor L.O."/>
            <person name="Wills P.L."/>
            <person name="Brettin T.S."/>
            <person name="Gilna P."/>
        </authorList>
    </citation>
    <scope>NUCLEOTIDE SEQUENCE [LARGE SCALE GENOMIC DNA]</scope>
    <source>
        <strain evidence="2 3">97-27</strain>
    </source>
</reference>
<dbReference type="EMBL" id="AE017355">
    <property type="protein sequence ID" value="AAT60462.1"/>
    <property type="molecule type" value="Genomic_DNA"/>
</dbReference>
<dbReference type="Proteomes" id="UP000001301">
    <property type="component" value="Chromosome"/>
</dbReference>
<evidence type="ECO:0000313" key="2">
    <source>
        <dbReference type="EMBL" id="AAT60462.1"/>
    </source>
</evidence>
<protein>
    <recommendedName>
        <fullName evidence="1">DUF218 domain-containing protein</fullName>
    </recommendedName>
</protein>
<gene>
    <name evidence="2" type="ordered locus">BT9727_3269</name>
</gene>
<dbReference type="GO" id="GO:0005886">
    <property type="term" value="C:plasma membrane"/>
    <property type="evidence" value="ECO:0007669"/>
    <property type="project" value="TreeGrafter"/>
</dbReference>
<feature type="domain" description="DUF218" evidence="1">
    <location>
        <begin position="61"/>
        <end position="218"/>
    </location>
</feature>
<evidence type="ECO:0000259" key="1">
    <source>
        <dbReference type="Pfam" id="PF02698"/>
    </source>
</evidence>
<sequence length="251" mass="28936">MKSFPFSTYQNRYIINLSFYYIGGFQMVIPKYPDVPTLTKKQIDQITEITFLKEITPQKCDVIFVFGGSHPSNWQAPLEAYRQGLGNRIIVTGGTSLHGMKHPSWNYGDLSEAEVIVNKLMENGVPKGAILFEKNSLHSIANVIEAKKIFDFTKINRLLFVCKNLGAGRQYRVLKKHLPKTITCIPYTFDTSFDGEFIMNRYNWMENEKSRSMIFGEYLRNVCYGRKGGIEPPEKEVQGLEEYVSYYYNLA</sequence>
<dbReference type="HOGENOM" id="CLU_107581_1_0_9"/>
<name>Q6HFT5_BACHK</name>
<dbReference type="GO" id="GO:0000270">
    <property type="term" value="P:peptidoglycan metabolic process"/>
    <property type="evidence" value="ECO:0007669"/>
    <property type="project" value="TreeGrafter"/>
</dbReference>
<dbReference type="PATRIC" id="fig|281309.8.peg.3484"/>
<dbReference type="GO" id="GO:0043164">
    <property type="term" value="P:Gram-negative-bacterium-type cell wall biogenesis"/>
    <property type="evidence" value="ECO:0007669"/>
    <property type="project" value="TreeGrafter"/>
</dbReference>
<dbReference type="CDD" id="cd06259">
    <property type="entry name" value="YdcF-like"/>
    <property type="match status" value="1"/>
</dbReference>
<dbReference type="PANTHER" id="PTHR30336">
    <property type="entry name" value="INNER MEMBRANE PROTEIN, PROBABLE PERMEASE"/>
    <property type="match status" value="1"/>
</dbReference>
<evidence type="ECO:0000313" key="3">
    <source>
        <dbReference type="Proteomes" id="UP000001301"/>
    </source>
</evidence>